<organism evidence="1 2">
    <name type="scientific">Dictyobacter alpinus</name>
    <dbReference type="NCBI Taxonomy" id="2014873"/>
    <lineage>
        <taxon>Bacteria</taxon>
        <taxon>Bacillati</taxon>
        <taxon>Chloroflexota</taxon>
        <taxon>Ktedonobacteria</taxon>
        <taxon>Ktedonobacterales</taxon>
        <taxon>Dictyobacteraceae</taxon>
        <taxon>Dictyobacter</taxon>
    </lineage>
</organism>
<gene>
    <name evidence="1" type="ORF">KDA_40360</name>
</gene>
<dbReference type="EMBL" id="BIFT01000001">
    <property type="protein sequence ID" value="GCE28552.1"/>
    <property type="molecule type" value="Genomic_DNA"/>
</dbReference>
<keyword evidence="2" id="KW-1185">Reference proteome</keyword>
<sequence length="68" mass="7831">MQEALSAPCPKCHGKRTMTELLARDFLKLVRPRTMGFWRKDRLDLKGIVCINCGYTELYAENPGNYPL</sequence>
<evidence type="ECO:0000313" key="2">
    <source>
        <dbReference type="Proteomes" id="UP000287171"/>
    </source>
</evidence>
<proteinExistence type="predicted"/>
<accession>A0A402BB81</accession>
<name>A0A402BB81_9CHLR</name>
<reference evidence="2" key="1">
    <citation type="submission" date="2018-12" db="EMBL/GenBank/DDBJ databases">
        <title>Tengunoibacter tsumagoiensis gen. nov., sp. nov., Dictyobacter kobayashii sp. nov., D. alpinus sp. nov., and D. joshuensis sp. nov. and description of Dictyobacteraceae fam. nov. within the order Ktedonobacterales isolated from Tengu-no-mugimeshi.</title>
        <authorList>
            <person name="Wang C.M."/>
            <person name="Zheng Y."/>
            <person name="Sakai Y."/>
            <person name="Toyoda A."/>
            <person name="Minakuchi Y."/>
            <person name="Abe K."/>
            <person name="Yokota A."/>
            <person name="Yabe S."/>
        </authorList>
    </citation>
    <scope>NUCLEOTIDE SEQUENCE [LARGE SCALE GENOMIC DNA]</scope>
    <source>
        <strain evidence="2">Uno16</strain>
    </source>
</reference>
<evidence type="ECO:0000313" key="1">
    <source>
        <dbReference type="EMBL" id="GCE28552.1"/>
    </source>
</evidence>
<comment type="caution">
    <text evidence="1">The sequence shown here is derived from an EMBL/GenBank/DDBJ whole genome shotgun (WGS) entry which is preliminary data.</text>
</comment>
<protein>
    <submittedName>
        <fullName evidence="1">Uncharacterized protein</fullName>
    </submittedName>
</protein>
<dbReference type="Proteomes" id="UP000287171">
    <property type="component" value="Unassembled WGS sequence"/>
</dbReference>
<dbReference type="AlphaFoldDB" id="A0A402BB81"/>